<evidence type="ECO:0000313" key="2">
    <source>
        <dbReference type="EMBL" id="KAK0131207.1"/>
    </source>
</evidence>
<accession>A0AA47M0A2</accession>
<dbReference type="Proteomes" id="UP001174136">
    <property type="component" value="Unassembled WGS sequence"/>
</dbReference>
<evidence type="ECO:0000313" key="3">
    <source>
        <dbReference type="Proteomes" id="UP001174136"/>
    </source>
</evidence>
<reference evidence="2" key="1">
    <citation type="journal article" date="2023" name="Front. Mar. Sci.">
        <title>A new Merluccius polli reference genome to investigate the effects of global change in West African waters.</title>
        <authorList>
            <person name="Mateo J.L."/>
            <person name="Blanco-Fernandez C."/>
            <person name="Garcia-Vazquez E."/>
            <person name="Machado-Schiaffino G."/>
        </authorList>
    </citation>
    <scope>NUCLEOTIDE SEQUENCE</scope>
    <source>
        <strain evidence="2">C29</strain>
        <tissue evidence="2">Fin</tissue>
    </source>
</reference>
<dbReference type="EMBL" id="JAOPHQ010006557">
    <property type="protein sequence ID" value="KAK0131207.1"/>
    <property type="molecule type" value="Genomic_DNA"/>
</dbReference>
<sequence>MERLAREKIATQQRLAELKNELSLSMDAAEMERVLRQTVQPEDDQLSTSTASEGEEDLDQDIDDEDISAPSPTKTLPKAPPPIIQARPLLALQPATLPLSGVLTTPSMGGGLTVQSNAPPPQAIAPAPQAIAPHPLPLQPSAVQVQPTVIAHAAVSHPSVIQAVHHAPPAHHKHLTHIAPSPGPASTVLQPLAAAPAGAAQPIGHITVHPVAHLGPAHLPTLYPQAVTVSQPTVVGHITHTFTHHHHHALANAHAAANGVQVNGAAVGSPVPTSLGKQLVSQTTVLNPVTLVNVPTGTFKLT</sequence>
<organism evidence="2 3">
    <name type="scientific">Merluccius polli</name>
    <name type="common">Benguela hake</name>
    <name type="synonym">Merluccius cadenati</name>
    <dbReference type="NCBI Taxonomy" id="89951"/>
    <lineage>
        <taxon>Eukaryota</taxon>
        <taxon>Metazoa</taxon>
        <taxon>Chordata</taxon>
        <taxon>Craniata</taxon>
        <taxon>Vertebrata</taxon>
        <taxon>Euteleostomi</taxon>
        <taxon>Actinopterygii</taxon>
        <taxon>Neopterygii</taxon>
        <taxon>Teleostei</taxon>
        <taxon>Neoteleostei</taxon>
        <taxon>Acanthomorphata</taxon>
        <taxon>Zeiogadaria</taxon>
        <taxon>Gadariae</taxon>
        <taxon>Gadiformes</taxon>
        <taxon>Gadoidei</taxon>
        <taxon>Merlucciidae</taxon>
        <taxon>Merluccius</taxon>
    </lineage>
</organism>
<feature type="region of interest" description="Disordered" evidence="1">
    <location>
        <begin position="33"/>
        <end position="81"/>
    </location>
</feature>
<name>A0AA47M0A2_MERPO</name>
<proteinExistence type="predicted"/>
<comment type="caution">
    <text evidence="2">The sequence shown here is derived from an EMBL/GenBank/DDBJ whole genome shotgun (WGS) entry which is preliminary data.</text>
</comment>
<dbReference type="AlphaFoldDB" id="A0AA47M0A2"/>
<gene>
    <name evidence="2" type="primary">MNT</name>
    <name evidence="2" type="ORF">N1851_034073</name>
</gene>
<feature type="compositionally biased region" description="Acidic residues" evidence="1">
    <location>
        <begin position="53"/>
        <end position="67"/>
    </location>
</feature>
<keyword evidence="3" id="KW-1185">Reference proteome</keyword>
<protein>
    <submittedName>
        <fullName evidence="2">Max-binding protein MNT</fullName>
    </submittedName>
</protein>
<evidence type="ECO:0000256" key="1">
    <source>
        <dbReference type="SAM" id="MobiDB-lite"/>
    </source>
</evidence>